<organism evidence="4 5">
    <name type="scientific">Paracoccus versutus</name>
    <name type="common">Thiobacillus versutus</name>
    <dbReference type="NCBI Taxonomy" id="34007"/>
    <lineage>
        <taxon>Bacteria</taxon>
        <taxon>Pseudomonadati</taxon>
        <taxon>Pseudomonadota</taxon>
        <taxon>Alphaproteobacteria</taxon>
        <taxon>Rhodobacterales</taxon>
        <taxon>Paracoccaceae</taxon>
        <taxon>Paracoccus</taxon>
    </lineage>
</organism>
<evidence type="ECO:0000313" key="5">
    <source>
        <dbReference type="Proteomes" id="UP000256941"/>
    </source>
</evidence>
<dbReference type="GO" id="GO:0032787">
    <property type="term" value="P:monocarboxylic acid metabolic process"/>
    <property type="evidence" value="ECO:0007669"/>
    <property type="project" value="UniProtKB-ARBA"/>
</dbReference>
<evidence type="ECO:0000313" key="4">
    <source>
        <dbReference type="EMBL" id="REF73324.1"/>
    </source>
</evidence>
<dbReference type="EMBL" id="QTUJ01000001">
    <property type="protein sequence ID" value="REF73324.1"/>
    <property type="molecule type" value="Genomic_DNA"/>
</dbReference>
<dbReference type="InterPro" id="IPR050259">
    <property type="entry name" value="SDR"/>
</dbReference>
<keyword evidence="2" id="KW-0560">Oxidoreductase</keyword>
<evidence type="ECO:0000256" key="1">
    <source>
        <dbReference type="ARBA" id="ARBA00006484"/>
    </source>
</evidence>
<dbReference type="InterPro" id="IPR020904">
    <property type="entry name" value="Sc_DH/Rdtase_CS"/>
</dbReference>
<feature type="domain" description="Ketoreductase" evidence="3">
    <location>
        <begin position="8"/>
        <end position="186"/>
    </location>
</feature>
<gene>
    <name evidence="4" type="ORF">BDD41_1875</name>
</gene>
<dbReference type="PANTHER" id="PTHR42879">
    <property type="entry name" value="3-OXOACYL-(ACYL-CARRIER-PROTEIN) REDUCTASE"/>
    <property type="match status" value="1"/>
</dbReference>
<dbReference type="Gene3D" id="3.40.50.720">
    <property type="entry name" value="NAD(P)-binding Rossmann-like Domain"/>
    <property type="match status" value="1"/>
</dbReference>
<dbReference type="AlphaFoldDB" id="A0A3D9XS98"/>
<dbReference type="SUPFAM" id="SSF51735">
    <property type="entry name" value="NAD(P)-binding Rossmann-fold domains"/>
    <property type="match status" value="1"/>
</dbReference>
<comment type="caution">
    <text evidence="4">The sequence shown here is derived from an EMBL/GenBank/DDBJ whole genome shotgun (WGS) entry which is preliminary data.</text>
</comment>
<dbReference type="PROSITE" id="PS00061">
    <property type="entry name" value="ADH_SHORT"/>
    <property type="match status" value="1"/>
</dbReference>
<evidence type="ECO:0000259" key="3">
    <source>
        <dbReference type="SMART" id="SM00822"/>
    </source>
</evidence>
<comment type="similarity">
    <text evidence="1">Belongs to the short-chain dehydrogenases/reductases (SDR) family.</text>
</comment>
<dbReference type="PRINTS" id="PR00081">
    <property type="entry name" value="GDHRDH"/>
</dbReference>
<proteinExistence type="inferred from homology"/>
<sequence>MELDLAGKTAIVTGAGNGIGAAIVARFVAEGANVVVSDINGEAAEAQAEALRKAGGKAIAVTANVVDAEQVEAMVAKTVETFGTVDILVNNAGLTRDMRITKMTEADWDIVIDVILKGAFNCTRAVLPHMNENKWGRVVNISSRAHLGNRGQANYSAAKAGIIGFTRAMSLEAGRNYITVNAVAPGIISTEMVRSLPHWDSIRENAEKTTPIPRVGEVEDIADAVAFLASERAGYISGDVLHVTGGRY</sequence>
<dbReference type="NCBIfam" id="NF009466">
    <property type="entry name" value="PRK12826.1-2"/>
    <property type="match status" value="1"/>
</dbReference>
<dbReference type="GO" id="GO:0016491">
    <property type="term" value="F:oxidoreductase activity"/>
    <property type="evidence" value="ECO:0007669"/>
    <property type="project" value="UniProtKB-KW"/>
</dbReference>
<dbReference type="Pfam" id="PF13561">
    <property type="entry name" value="adh_short_C2"/>
    <property type="match status" value="1"/>
</dbReference>
<evidence type="ECO:0000256" key="2">
    <source>
        <dbReference type="ARBA" id="ARBA00023002"/>
    </source>
</evidence>
<dbReference type="InterPro" id="IPR002347">
    <property type="entry name" value="SDR_fam"/>
</dbReference>
<dbReference type="RefSeq" id="WP_116221420.1">
    <property type="nucleotide sequence ID" value="NZ_CP038196.1"/>
</dbReference>
<dbReference type="NCBIfam" id="NF005559">
    <property type="entry name" value="PRK07231.1"/>
    <property type="match status" value="1"/>
</dbReference>
<reference evidence="4 5" key="1">
    <citation type="submission" date="2018-08" db="EMBL/GenBank/DDBJ databases">
        <title>Genomic Encyclopedia of Archaeal and Bacterial Type Strains, Phase II (KMG-II): from individual species to whole genera.</title>
        <authorList>
            <person name="Goeker M."/>
        </authorList>
    </citation>
    <scope>NUCLEOTIDE SEQUENCE [LARGE SCALE GENOMIC DNA]</scope>
    <source>
        <strain evidence="4 5">DSM 17099</strain>
    </source>
</reference>
<name>A0A3D9XS98_PARVE</name>
<dbReference type="PANTHER" id="PTHR42879:SF2">
    <property type="entry name" value="3-OXOACYL-[ACYL-CARRIER-PROTEIN] REDUCTASE FABG"/>
    <property type="match status" value="1"/>
</dbReference>
<dbReference type="SMART" id="SM00822">
    <property type="entry name" value="PKS_KR"/>
    <property type="match status" value="1"/>
</dbReference>
<dbReference type="PRINTS" id="PR00080">
    <property type="entry name" value="SDRFAMILY"/>
</dbReference>
<protein>
    <submittedName>
        <fullName evidence="4">3-oxoacyl-[acyl-carrier protein] reductase</fullName>
    </submittedName>
</protein>
<dbReference type="Proteomes" id="UP000256941">
    <property type="component" value="Unassembled WGS sequence"/>
</dbReference>
<dbReference type="FunFam" id="3.40.50.720:FF:000173">
    <property type="entry name" value="3-oxoacyl-[acyl-carrier protein] reductase"/>
    <property type="match status" value="1"/>
</dbReference>
<dbReference type="InterPro" id="IPR036291">
    <property type="entry name" value="NAD(P)-bd_dom_sf"/>
</dbReference>
<accession>A0A3D9XS98</accession>
<dbReference type="InterPro" id="IPR057326">
    <property type="entry name" value="KR_dom"/>
</dbReference>